<dbReference type="SUPFAM" id="SSF52172">
    <property type="entry name" value="CheY-like"/>
    <property type="match status" value="1"/>
</dbReference>
<dbReference type="InterPro" id="IPR036890">
    <property type="entry name" value="HATPase_C_sf"/>
</dbReference>
<reference evidence="5" key="1">
    <citation type="journal article" date="2019" name="Int. J. Syst. Evol. Microbiol.">
        <title>The Global Catalogue of Microorganisms (GCM) 10K type strain sequencing project: providing services to taxonomists for standard genome sequencing and annotation.</title>
        <authorList>
            <consortium name="The Broad Institute Genomics Platform"/>
            <consortium name="The Broad Institute Genome Sequencing Center for Infectious Disease"/>
            <person name="Wu L."/>
            <person name="Ma J."/>
        </authorList>
    </citation>
    <scope>NUCLEOTIDE SEQUENCE [LARGE SCALE GENOMIC DNA]</scope>
    <source>
        <strain evidence="5">JCM 19134</strain>
    </source>
</reference>
<proteinExistence type="predicted"/>
<keyword evidence="2" id="KW-0597">Phosphoprotein</keyword>
<dbReference type="CDD" id="cd16936">
    <property type="entry name" value="HATPase_RsbW-like"/>
    <property type="match status" value="1"/>
</dbReference>
<dbReference type="PANTHER" id="PTHR43156">
    <property type="entry name" value="STAGE II SPORULATION PROTEIN E-RELATED"/>
    <property type="match status" value="1"/>
</dbReference>
<dbReference type="InterPro" id="IPR011006">
    <property type="entry name" value="CheY-like_superfamily"/>
</dbReference>
<evidence type="ECO:0000313" key="5">
    <source>
        <dbReference type="Proteomes" id="UP001409585"/>
    </source>
</evidence>
<gene>
    <name evidence="4" type="primary">hsbR_1</name>
    <name evidence="4" type="ORF">GCM10025791_13040</name>
</gene>
<dbReference type="Gene3D" id="3.60.40.10">
    <property type="entry name" value="PPM-type phosphatase domain"/>
    <property type="match status" value="1"/>
</dbReference>
<dbReference type="Gene3D" id="3.30.565.10">
    <property type="entry name" value="Histidine kinase-like ATPase, C-terminal domain"/>
    <property type="match status" value="1"/>
</dbReference>
<dbReference type="InterPro" id="IPR036457">
    <property type="entry name" value="PPM-type-like_dom_sf"/>
</dbReference>
<sequence length="562" mass="62585">MLKVLIADDSETDRFLVCKLLKHLGYACESVSNGAEVLELFDKYRPDILLLDVLMPKMDGLKLAGAVKKLAGEDFIPILFLTGLHEVEFIERCLDSGGDDFITKPVNPRILKAKMSAFGRMRTMQNSLLQHRNQLRKHHQQLLEEQSVAKHVYDAITGGGSLDCGTIRHHMSSLAVFNGDVLLASIRPNGNLMLLLGDFTGHGLPAALGSMPLASSFYNMVATGFSLPDILRELNQKMSSLLPRGFFCCAIVAELDFIRYKLSVWNGGLPTGYFFQQEDDDYIPLPSTHLPLGVETGERFSDECQVLDFNEEDRLLIWTDGIYDVRNSKDERIGPDAIDHIVAQHDASKIDELFDTILMAVENHMGGDSTTDDLSLVEVLTKAPEADVDAIQQPSSHSGPLAWQFEFEIKPPTFHSLDPIPVLMTFLSQVPGLGTKATSLFTVLSELYNNALDHGLLGLSSFDKRNSEGFSNYYHERERRLKNLTDGYVRFTLRLTTGQHAGRLEVSVEDSGPGFDYQLHKQGVNNLLHGRGIDMVRQFSQSLSYEGRGNIAKAIYVWSLSG</sequence>
<dbReference type="GO" id="GO:0000160">
    <property type="term" value="P:phosphorelay signal transduction system"/>
    <property type="evidence" value="ECO:0007669"/>
    <property type="project" value="InterPro"/>
</dbReference>
<dbReference type="PROSITE" id="PS50110">
    <property type="entry name" value="RESPONSE_REGULATORY"/>
    <property type="match status" value="1"/>
</dbReference>
<evidence type="ECO:0000259" key="3">
    <source>
        <dbReference type="PROSITE" id="PS50110"/>
    </source>
</evidence>
<dbReference type="AlphaFoldDB" id="A0AAV3TZS8"/>
<evidence type="ECO:0000256" key="1">
    <source>
        <dbReference type="ARBA" id="ARBA00022801"/>
    </source>
</evidence>
<dbReference type="RefSeq" id="WP_345418886.1">
    <property type="nucleotide sequence ID" value="NZ_AP031496.1"/>
</dbReference>
<dbReference type="InterPro" id="IPR001932">
    <property type="entry name" value="PPM-type_phosphatase-like_dom"/>
</dbReference>
<feature type="modified residue" description="4-aspartylphosphate" evidence="2">
    <location>
        <position position="52"/>
    </location>
</feature>
<dbReference type="EMBL" id="BAABLX010000007">
    <property type="protein sequence ID" value="GAA4936731.1"/>
    <property type="molecule type" value="Genomic_DNA"/>
</dbReference>
<dbReference type="Pfam" id="PF00072">
    <property type="entry name" value="Response_reg"/>
    <property type="match status" value="1"/>
</dbReference>
<dbReference type="InterPro" id="IPR001789">
    <property type="entry name" value="Sig_transdc_resp-reg_receiver"/>
</dbReference>
<dbReference type="Pfam" id="PF07228">
    <property type="entry name" value="SpoIIE"/>
    <property type="match status" value="1"/>
</dbReference>
<dbReference type="Proteomes" id="UP001409585">
    <property type="component" value="Unassembled WGS sequence"/>
</dbReference>
<comment type="caution">
    <text evidence="4">The sequence shown here is derived from an EMBL/GenBank/DDBJ whole genome shotgun (WGS) entry which is preliminary data.</text>
</comment>
<keyword evidence="5" id="KW-1185">Reference proteome</keyword>
<dbReference type="SUPFAM" id="SSF55874">
    <property type="entry name" value="ATPase domain of HSP90 chaperone/DNA topoisomerase II/histidine kinase"/>
    <property type="match status" value="1"/>
</dbReference>
<dbReference type="SUPFAM" id="SSF81606">
    <property type="entry name" value="PP2C-like"/>
    <property type="match status" value="1"/>
</dbReference>
<dbReference type="SMART" id="SM00331">
    <property type="entry name" value="PP2C_SIG"/>
    <property type="match status" value="1"/>
</dbReference>
<organism evidence="4 5">
    <name type="scientific">Halioxenophilus aromaticivorans</name>
    <dbReference type="NCBI Taxonomy" id="1306992"/>
    <lineage>
        <taxon>Bacteria</taxon>
        <taxon>Pseudomonadati</taxon>
        <taxon>Pseudomonadota</taxon>
        <taxon>Gammaproteobacteria</taxon>
        <taxon>Alteromonadales</taxon>
        <taxon>Alteromonadaceae</taxon>
        <taxon>Halioxenophilus</taxon>
    </lineage>
</organism>
<dbReference type="InterPro" id="IPR052016">
    <property type="entry name" value="Bact_Sigma-Reg"/>
</dbReference>
<dbReference type="PANTHER" id="PTHR43156:SF2">
    <property type="entry name" value="STAGE II SPORULATION PROTEIN E"/>
    <property type="match status" value="1"/>
</dbReference>
<keyword evidence="1" id="KW-0378">Hydrolase</keyword>
<dbReference type="Gene3D" id="3.40.50.2300">
    <property type="match status" value="1"/>
</dbReference>
<protein>
    <submittedName>
        <fullName evidence="4">Two-component system response regulator HsbR</fullName>
    </submittedName>
</protein>
<dbReference type="CDD" id="cd17546">
    <property type="entry name" value="REC_hyHK_CKI1_RcsC-like"/>
    <property type="match status" value="1"/>
</dbReference>
<dbReference type="SMART" id="SM00448">
    <property type="entry name" value="REC"/>
    <property type="match status" value="1"/>
</dbReference>
<name>A0AAV3TZS8_9ALTE</name>
<dbReference type="GO" id="GO:0016791">
    <property type="term" value="F:phosphatase activity"/>
    <property type="evidence" value="ECO:0007669"/>
    <property type="project" value="TreeGrafter"/>
</dbReference>
<accession>A0AAV3TZS8</accession>
<evidence type="ECO:0000313" key="4">
    <source>
        <dbReference type="EMBL" id="GAA4936731.1"/>
    </source>
</evidence>
<evidence type="ECO:0000256" key="2">
    <source>
        <dbReference type="PROSITE-ProRule" id="PRU00169"/>
    </source>
</evidence>
<feature type="domain" description="Response regulatory" evidence="3">
    <location>
        <begin position="3"/>
        <end position="119"/>
    </location>
</feature>